<proteinExistence type="predicted"/>
<dbReference type="EMBL" id="JBBXMP010000024">
    <property type="protein sequence ID" value="KAL0067670.1"/>
    <property type="molecule type" value="Genomic_DNA"/>
</dbReference>
<dbReference type="SUPFAM" id="SSF55797">
    <property type="entry name" value="PR-1-like"/>
    <property type="match status" value="1"/>
</dbReference>
<gene>
    <name evidence="2" type="ORF">AAF712_005385</name>
</gene>
<organism evidence="2 3">
    <name type="scientific">Marasmius tenuissimus</name>
    <dbReference type="NCBI Taxonomy" id="585030"/>
    <lineage>
        <taxon>Eukaryota</taxon>
        <taxon>Fungi</taxon>
        <taxon>Dikarya</taxon>
        <taxon>Basidiomycota</taxon>
        <taxon>Agaricomycotina</taxon>
        <taxon>Agaricomycetes</taxon>
        <taxon>Agaricomycetidae</taxon>
        <taxon>Agaricales</taxon>
        <taxon>Marasmiineae</taxon>
        <taxon>Marasmiaceae</taxon>
        <taxon>Marasmius</taxon>
    </lineage>
</organism>
<accession>A0ABR3A2H5</accession>
<name>A0ABR3A2H5_9AGAR</name>
<dbReference type="PANTHER" id="PTHR10334">
    <property type="entry name" value="CYSTEINE-RICH SECRETORY PROTEIN-RELATED"/>
    <property type="match status" value="1"/>
</dbReference>
<evidence type="ECO:0000259" key="1">
    <source>
        <dbReference type="SMART" id="SM00198"/>
    </source>
</evidence>
<reference evidence="2 3" key="1">
    <citation type="submission" date="2024-05" db="EMBL/GenBank/DDBJ databases">
        <title>A draft genome resource for the thread blight pathogen Marasmius tenuissimus strain MS-2.</title>
        <authorList>
            <person name="Yulfo-Soto G.E."/>
            <person name="Baruah I.K."/>
            <person name="Amoako-Attah I."/>
            <person name="Bukari Y."/>
            <person name="Meinhardt L.W."/>
            <person name="Bailey B.A."/>
            <person name="Cohen S.P."/>
        </authorList>
    </citation>
    <scope>NUCLEOTIDE SEQUENCE [LARGE SCALE GENOMIC DNA]</scope>
    <source>
        <strain evidence="2 3">MS-2</strain>
    </source>
</reference>
<dbReference type="Pfam" id="PF00188">
    <property type="entry name" value="CAP"/>
    <property type="match status" value="1"/>
</dbReference>
<sequence length="127" mass="13872">MLHGARPLTWSSSLASKAEEWANSCQFRHTDGVLMDEPYGENIMAGTGRFTVDAAVQAVIDTKSESSGEPFYNQWTQVVWKDTKELGCAVSTCDNIFDSAYGSATIMVCLYYPAGNVVGAFKENVEV</sequence>
<feature type="domain" description="SCP" evidence="1">
    <location>
        <begin position="2"/>
        <end position="119"/>
    </location>
</feature>
<dbReference type="PRINTS" id="PR00837">
    <property type="entry name" value="V5TPXLIKE"/>
</dbReference>
<dbReference type="SMART" id="SM00198">
    <property type="entry name" value="SCP"/>
    <property type="match status" value="1"/>
</dbReference>
<dbReference type="Gene3D" id="3.40.33.10">
    <property type="entry name" value="CAP"/>
    <property type="match status" value="1"/>
</dbReference>
<comment type="caution">
    <text evidence="2">The sequence shown here is derived from an EMBL/GenBank/DDBJ whole genome shotgun (WGS) entry which is preliminary data.</text>
</comment>
<dbReference type="Proteomes" id="UP001437256">
    <property type="component" value="Unassembled WGS sequence"/>
</dbReference>
<dbReference type="InterPro" id="IPR035940">
    <property type="entry name" value="CAP_sf"/>
</dbReference>
<dbReference type="InterPro" id="IPR014044">
    <property type="entry name" value="CAP_dom"/>
</dbReference>
<keyword evidence="3" id="KW-1185">Reference proteome</keyword>
<evidence type="ECO:0000313" key="3">
    <source>
        <dbReference type="Proteomes" id="UP001437256"/>
    </source>
</evidence>
<protein>
    <recommendedName>
        <fullName evidence="1">SCP domain-containing protein</fullName>
    </recommendedName>
</protein>
<evidence type="ECO:0000313" key="2">
    <source>
        <dbReference type="EMBL" id="KAL0067670.1"/>
    </source>
</evidence>
<dbReference type="InterPro" id="IPR001283">
    <property type="entry name" value="CRISP-related"/>
</dbReference>